<gene>
    <name evidence="3" type="ORF">GCU56_18910</name>
</gene>
<protein>
    <submittedName>
        <fullName evidence="3">NADP-dependent oxidoreductase</fullName>
    </submittedName>
</protein>
<dbReference type="AlphaFoldDB" id="A0A7K3W5F1"/>
<comment type="caution">
    <text evidence="3">The sequence shown here is derived from an EMBL/GenBank/DDBJ whole genome shotgun (WGS) entry which is preliminary data.</text>
</comment>
<dbReference type="GO" id="GO:0016491">
    <property type="term" value="F:oxidoreductase activity"/>
    <property type="evidence" value="ECO:0007669"/>
    <property type="project" value="InterPro"/>
</dbReference>
<dbReference type="SUPFAM" id="SSF51735">
    <property type="entry name" value="NAD(P)-binding Rossmann-fold domains"/>
    <property type="match status" value="1"/>
</dbReference>
<name>A0A7K3W5F1_9ACTN</name>
<keyword evidence="1" id="KW-0521">NADP</keyword>
<dbReference type="EMBL" id="JAAGWF010000022">
    <property type="protein sequence ID" value="NEK59930.1"/>
    <property type="molecule type" value="Genomic_DNA"/>
</dbReference>
<dbReference type="Pfam" id="PF08240">
    <property type="entry name" value="ADH_N"/>
    <property type="match status" value="1"/>
</dbReference>
<dbReference type="PANTHER" id="PTHR44154">
    <property type="entry name" value="QUINONE OXIDOREDUCTASE"/>
    <property type="match status" value="1"/>
</dbReference>
<evidence type="ECO:0000313" key="3">
    <source>
        <dbReference type="EMBL" id="NEK59930.1"/>
    </source>
</evidence>
<keyword evidence="4" id="KW-1185">Reference proteome</keyword>
<proteinExistence type="predicted"/>
<dbReference type="PANTHER" id="PTHR44154:SF1">
    <property type="entry name" value="QUINONE OXIDOREDUCTASE"/>
    <property type="match status" value="1"/>
</dbReference>
<accession>A0A7K3W5F1</accession>
<dbReference type="SUPFAM" id="SSF50129">
    <property type="entry name" value="GroES-like"/>
    <property type="match status" value="1"/>
</dbReference>
<evidence type="ECO:0000259" key="2">
    <source>
        <dbReference type="SMART" id="SM00829"/>
    </source>
</evidence>
<evidence type="ECO:0000313" key="4">
    <source>
        <dbReference type="Proteomes" id="UP000470246"/>
    </source>
</evidence>
<dbReference type="SMART" id="SM00829">
    <property type="entry name" value="PKS_ER"/>
    <property type="match status" value="1"/>
</dbReference>
<organism evidence="3 4">
    <name type="scientific">Geodermatophilus sabuli</name>
    <dbReference type="NCBI Taxonomy" id="1564158"/>
    <lineage>
        <taxon>Bacteria</taxon>
        <taxon>Bacillati</taxon>
        <taxon>Actinomycetota</taxon>
        <taxon>Actinomycetes</taxon>
        <taxon>Geodermatophilales</taxon>
        <taxon>Geodermatophilaceae</taxon>
        <taxon>Geodermatophilus</taxon>
    </lineage>
</organism>
<dbReference type="InterPro" id="IPR036291">
    <property type="entry name" value="NAD(P)-bd_dom_sf"/>
</dbReference>
<dbReference type="CDD" id="cd05289">
    <property type="entry name" value="MDR_like_2"/>
    <property type="match status" value="1"/>
</dbReference>
<dbReference type="Gene3D" id="3.40.50.720">
    <property type="entry name" value="NAD(P)-binding Rossmann-like Domain"/>
    <property type="match status" value="1"/>
</dbReference>
<evidence type="ECO:0000256" key="1">
    <source>
        <dbReference type="ARBA" id="ARBA00022857"/>
    </source>
</evidence>
<dbReference type="InterPro" id="IPR013154">
    <property type="entry name" value="ADH-like_N"/>
</dbReference>
<dbReference type="Pfam" id="PF13602">
    <property type="entry name" value="ADH_zinc_N_2"/>
    <property type="match status" value="1"/>
</dbReference>
<feature type="domain" description="Enoyl reductase (ER)" evidence="2">
    <location>
        <begin position="10"/>
        <end position="310"/>
    </location>
</feature>
<dbReference type="InterPro" id="IPR011032">
    <property type="entry name" value="GroES-like_sf"/>
</dbReference>
<dbReference type="InterPro" id="IPR051603">
    <property type="entry name" value="Zinc-ADH_QOR/CCCR"/>
</dbReference>
<dbReference type="InterPro" id="IPR020843">
    <property type="entry name" value="ER"/>
</dbReference>
<dbReference type="Proteomes" id="UP000470246">
    <property type="component" value="Unassembled WGS sequence"/>
</dbReference>
<reference evidence="3 4" key="1">
    <citation type="submission" date="2020-02" db="EMBL/GenBank/DDBJ databases">
        <title>Geodermatophilus sabuli CPCC 205279 I12A-02694.</title>
        <authorList>
            <person name="Jiang Z."/>
        </authorList>
    </citation>
    <scope>NUCLEOTIDE SEQUENCE [LARGE SCALE GENOMIC DNA]</scope>
    <source>
        <strain evidence="3 4">I12A-02694</strain>
    </source>
</reference>
<dbReference type="Gene3D" id="3.90.180.10">
    <property type="entry name" value="Medium-chain alcohol dehydrogenases, catalytic domain"/>
    <property type="match status" value="1"/>
</dbReference>
<sequence length="312" mass="32818">MRAVGVTEFGGPEALHVVDVPPEPLGPGQVRLRVTAATVNPTDTYARNGTYAQRDPVKQFPYVPGMDAAGTLAEIGPDVQTDLRVGDRVMAVVLPSGAHGGYREDLVVPARSVARSPENAGDAEASTLPMNGLTARLALDLMALQPGQVLAVTGAAGAFGGYVIQLAKHEGLTVVADASEADEQLVRELGADVVVRRGDDVAERIRERFPQGVDGLADGSVQNELVLPAVADGGTVTTVRGYEGNGERGLRVHPVLIRSYAEEQEKLDGLRALAEQGVLTLRVARTFPAEQGAEAHRLLEGGGIRGRLVITF</sequence>